<dbReference type="SUPFAM" id="SSF54060">
    <property type="entry name" value="His-Me finger endonucleases"/>
    <property type="match status" value="1"/>
</dbReference>
<evidence type="ECO:0000313" key="3">
    <source>
        <dbReference type="Proteomes" id="UP001576776"/>
    </source>
</evidence>
<dbReference type="EMBL" id="JBHFNS010000087">
    <property type="protein sequence ID" value="MFB2938351.1"/>
    <property type="molecule type" value="Genomic_DNA"/>
</dbReference>
<keyword evidence="2" id="KW-0378">Hydrolase</keyword>
<comment type="caution">
    <text evidence="2">The sequence shown here is derived from an EMBL/GenBank/DDBJ whole genome shotgun (WGS) entry which is preliminary data.</text>
</comment>
<keyword evidence="3" id="KW-1185">Reference proteome</keyword>
<gene>
    <name evidence="2" type="ORF">ACE1B6_24150</name>
</gene>
<keyword evidence="2" id="KW-0540">Nuclease</keyword>
<feature type="domain" description="HNH nuclease" evidence="1">
    <location>
        <begin position="71"/>
        <end position="114"/>
    </location>
</feature>
<accession>A0ABV4YHP5</accession>
<dbReference type="EC" id="3.1.-.-" evidence="2"/>
<dbReference type="GO" id="GO:0004519">
    <property type="term" value="F:endonuclease activity"/>
    <property type="evidence" value="ECO:0007669"/>
    <property type="project" value="UniProtKB-KW"/>
</dbReference>
<dbReference type="Proteomes" id="UP001576776">
    <property type="component" value="Unassembled WGS sequence"/>
</dbReference>
<protein>
    <submittedName>
        <fullName evidence="2">HNH endonuclease signature motif containing protein</fullName>
        <ecNumber evidence="2">3.1.-.-</ecNumber>
    </submittedName>
</protein>
<dbReference type="GO" id="GO:0016787">
    <property type="term" value="F:hydrolase activity"/>
    <property type="evidence" value="ECO:0007669"/>
    <property type="project" value="UniProtKB-KW"/>
</dbReference>
<dbReference type="Pfam" id="PF13392">
    <property type="entry name" value="HNH_3"/>
    <property type="match status" value="1"/>
</dbReference>
<dbReference type="RefSeq" id="WP_413259832.1">
    <property type="nucleotide sequence ID" value="NZ_JBHFNS010000087.1"/>
</dbReference>
<keyword evidence="2" id="KW-0255">Endonuclease</keyword>
<reference evidence="2 3" key="1">
    <citation type="submission" date="2024-09" db="EMBL/GenBank/DDBJ databases">
        <title>Floridaenema gen nov. (Aerosakkonemataceae, Aerosakkonematales ord. nov., Cyanobacteria) from benthic tropical and subtropical fresh waters, with the description of four new species.</title>
        <authorList>
            <person name="Moretto J.A."/>
            <person name="Berthold D.E."/>
            <person name="Lefler F.W."/>
            <person name="Huang I.-S."/>
            <person name="Laughinghouse H. IV."/>
        </authorList>
    </citation>
    <scope>NUCLEOTIDE SEQUENCE [LARGE SCALE GENOMIC DNA]</scope>
    <source>
        <strain evidence="2 3">BLCC-F154</strain>
    </source>
</reference>
<organism evidence="2 3">
    <name type="scientific">Floridaenema fluviatile BLCC-F154</name>
    <dbReference type="NCBI Taxonomy" id="3153640"/>
    <lineage>
        <taxon>Bacteria</taxon>
        <taxon>Bacillati</taxon>
        <taxon>Cyanobacteriota</taxon>
        <taxon>Cyanophyceae</taxon>
        <taxon>Oscillatoriophycideae</taxon>
        <taxon>Aerosakkonematales</taxon>
        <taxon>Aerosakkonemataceae</taxon>
        <taxon>Floridanema</taxon>
        <taxon>Floridanema fluviatile</taxon>
    </lineage>
</organism>
<dbReference type="InterPro" id="IPR044925">
    <property type="entry name" value="His-Me_finger_sf"/>
</dbReference>
<dbReference type="InterPro" id="IPR003615">
    <property type="entry name" value="HNH_nuc"/>
</dbReference>
<evidence type="ECO:0000259" key="1">
    <source>
        <dbReference type="Pfam" id="PF13392"/>
    </source>
</evidence>
<dbReference type="Gene3D" id="3.90.75.20">
    <property type="match status" value="1"/>
</dbReference>
<name>A0ABV4YHP5_9CYAN</name>
<evidence type="ECO:0000313" key="2">
    <source>
        <dbReference type="EMBL" id="MFB2938351.1"/>
    </source>
</evidence>
<sequence>MDNTELRRVEGTNSYLVSADGKVFKKLKHKPRARQRQDNKIFYLDSYWVQLKPYPCSKGYVRVEIDGKATAIHRLVAQTFIPNPDQKPQVNHLNGVRDDNRVENLEWVTNQENSIHAIEQLGRKPSYGGRNRKGSENKTTKVLYDKIQHLLETTMMTKEEIAQACGCSYPVVKRCHSIRKVQRLSQYDHRKARTSRE</sequence>
<proteinExistence type="predicted"/>